<name>A0A495SNB8_9FLAO</name>
<keyword evidence="6" id="KW-1185">Reference proteome</keyword>
<dbReference type="OrthoDB" id="9801987at2"/>
<organism evidence="5 6">
    <name type="scientific">Chryseobacterium defluvii</name>
    <dbReference type="NCBI Taxonomy" id="160396"/>
    <lineage>
        <taxon>Bacteria</taxon>
        <taxon>Pseudomonadati</taxon>
        <taxon>Bacteroidota</taxon>
        <taxon>Flavobacteriia</taxon>
        <taxon>Flavobacteriales</taxon>
        <taxon>Weeksellaceae</taxon>
        <taxon>Chryseobacterium group</taxon>
        <taxon>Chryseobacterium</taxon>
    </lineage>
</organism>
<feature type="domain" description="ABC transporter" evidence="4">
    <location>
        <begin position="4"/>
        <end position="216"/>
    </location>
</feature>
<evidence type="ECO:0000313" key="5">
    <source>
        <dbReference type="EMBL" id="RKT01537.1"/>
    </source>
</evidence>
<accession>A0A495SNB8</accession>
<dbReference type="Pfam" id="PF00005">
    <property type="entry name" value="ABC_tran"/>
    <property type="match status" value="1"/>
</dbReference>
<comment type="caution">
    <text evidence="5">The sequence shown here is derived from an EMBL/GenBank/DDBJ whole genome shotgun (WGS) entry which is preliminary data.</text>
</comment>
<dbReference type="Gene3D" id="3.40.50.300">
    <property type="entry name" value="P-loop containing nucleotide triphosphate hydrolases"/>
    <property type="match status" value="1"/>
</dbReference>
<evidence type="ECO:0000256" key="2">
    <source>
        <dbReference type="ARBA" id="ARBA00022741"/>
    </source>
</evidence>
<sequence>MSRLHIDSVTKSFGSKKILQDIYLSCETGKITGLLGRNGEGKSTLLQIIFGTVKGDTQFIRFDHSILNTLFDRKNRITYLPQQSFLPKNTKVKSLISLFCDKKNAEELFSLVLIQPFLNETAKNLSHGEKRLIEILLVIYSNSDFSLLDEPFYGLSPKFIEEVKFLIQQQSKRKGFIISDLQYHYVLSISNDIYLLSDTHLKLIKDDKELQFLKYLPSS</sequence>
<reference evidence="5 6" key="1">
    <citation type="submission" date="2018-10" db="EMBL/GenBank/DDBJ databases">
        <title>Genomic Encyclopedia of Archaeal and Bacterial Type Strains, Phase II (KMG-II): from individual species to whole genera.</title>
        <authorList>
            <person name="Goeker M."/>
        </authorList>
    </citation>
    <scope>NUCLEOTIDE SEQUENCE [LARGE SCALE GENOMIC DNA]</scope>
    <source>
        <strain evidence="5 6">DSM 14219</strain>
    </source>
</reference>
<keyword evidence="2" id="KW-0547">Nucleotide-binding</keyword>
<dbReference type="GO" id="GO:0016887">
    <property type="term" value="F:ATP hydrolysis activity"/>
    <property type="evidence" value="ECO:0007669"/>
    <property type="project" value="InterPro"/>
</dbReference>
<dbReference type="RefSeq" id="WP_121460441.1">
    <property type="nucleotide sequence ID" value="NZ_RBXB01000001.1"/>
</dbReference>
<dbReference type="SUPFAM" id="SSF52540">
    <property type="entry name" value="P-loop containing nucleoside triphosphate hydrolases"/>
    <property type="match status" value="1"/>
</dbReference>
<dbReference type="PROSITE" id="PS50893">
    <property type="entry name" value="ABC_TRANSPORTER_2"/>
    <property type="match status" value="1"/>
</dbReference>
<evidence type="ECO:0000313" key="6">
    <source>
        <dbReference type="Proteomes" id="UP000272428"/>
    </source>
</evidence>
<keyword evidence="1" id="KW-0813">Transport</keyword>
<evidence type="ECO:0000259" key="4">
    <source>
        <dbReference type="PROSITE" id="PS50893"/>
    </source>
</evidence>
<dbReference type="PROSITE" id="PS00211">
    <property type="entry name" value="ABC_TRANSPORTER_1"/>
    <property type="match status" value="1"/>
</dbReference>
<evidence type="ECO:0000256" key="1">
    <source>
        <dbReference type="ARBA" id="ARBA00022448"/>
    </source>
</evidence>
<keyword evidence="3" id="KW-0067">ATP-binding</keyword>
<proteinExistence type="predicted"/>
<dbReference type="InterPro" id="IPR017871">
    <property type="entry name" value="ABC_transporter-like_CS"/>
</dbReference>
<dbReference type="InterPro" id="IPR051782">
    <property type="entry name" value="ABC_Transporter_VariousFunc"/>
</dbReference>
<dbReference type="InterPro" id="IPR003439">
    <property type="entry name" value="ABC_transporter-like_ATP-bd"/>
</dbReference>
<dbReference type="Proteomes" id="UP000272428">
    <property type="component" value="Unassembled WGS sequence"/>
</dbReference>
<dbReference type="PANTHER" id="PTHR42939">
    <property type="entry name" value="ABC TRANSPORTER ATP-BINDING PROTEIN ALBC-RELATED"/>
    <property type="match status" value="1"/>
</dbReference>
<dbReference type="GO" id="GO:0005524">
    <property type="term" value="F:ATP binding"/>
    <property type="evidence" value="ECO:0007669"/>
    <property type="project" value="UniProtKB-KW"/>
</dbReference>
<dbReference type="EMBL" id="RBXB01000001">
    <property type="protein sequence ID" value="RKT01537.1"/>
    <property type="molecule type" value="Genomic_DNA"/>
</dbReference>
<dbReference type="AlphaFoldDB" id="A0A495SNB8"/>
<gene>
    <name evidence="5" type="ORF">BCF58_0760</name>
</gene>
<dbReference type="PANTHER" id="PTHR42939:SF1">
    <property type="entry name" value="ABC TRANSPORTER ATP-BINDING PROTEIN ALBC-RELATED"/>
    <property type="match status" value="1"/>
</dbReference>
<dbReference type="InterPro" id="IPR027417">
    <property type="entry name" value="P-loop_NTPase"/>
</dbReference>
<protein>
    <submittedName>
        <fullName evidence="5">ABC-type lipopolysaccharide export system ATPase subunit</fullName>
    </submittedName>
</protein>
<evidence type="ECO:0000256" key="3">
    <source>
        <dbReference type="ARBA" id="ARBA00022840"/>
    </source>
</evidence>